<dbReference type="Gene3D" id="1.10.287.950">
    <property type="entry name" value="Methyl-accepting chemotaxis protein"/>
    <property type="match status" value="1"/>
</dbReference>
<evidence type="ECO:0000256" key="2">
    <source>
        <dbReference type="SAM" id="MobiDB-lite"/>
    </source>
</evidence>
<dbReference type="GO" id="GO:0003950">
    <property type="term" value="F:NAD+ poly-ADP-ribosyltransferase activity"/>
    <property type="evidence" value="ECO:0007669"/>
    <property type="project" value="UniProtKB-UniRule"/>
</dbReference>
<evidence type="ECO:0000259" key="3">
    <source>
        <dbReference type="PROSITE" id="PS51059"/>
    </source>
</evidence>
<dbReference type="Pfam" id="PF00644">
    <property type="entry name" value="PARP"/>
    <property type="match status" value="1"/>
</dbReference>
<dbReference type="OrthoDB" id="408612at2759"/>
<feature type="region of interest" description="Disordered" evidence="2">
    <location>
        <begin position="382"/>
        <end position="482"/>
    </location>
</feature>
<feature type="region of interest" description="Disordered" evidence="2">
    <location>
        <begin position="566"/>
        <end position="635"/>
    </location>
</feature>
<feature type="domain" description="PARP catalytic" evidence="3">
    <location>
        <begin position="908"/>
        <end position="1092"/>
    </location>
</feature>
<dbReference type="PANTHER" id="PTHR45740">
    <property type="entry name" value="POLY [ADP-RIBOSE] POLYMERASE"/>
    <property type="match status" value="1"/>
</dbReference>
<feature type="compositionally biased region" description="Basic and acidic residues" evidence="2">
    <location>
        <begin position="470"/>
        <end position="482"/>
    </location>
</feature>
<feature type="region of interest" description="Disordered" evidence="2">
    <location>
        <begin position="698"/>
        <end position="717"/>
    </location>
</feature>
<dbReference type="PROSITE" id="PS51059">
    <property type="entry name" value="PARP_CATALYTIC"/>
    <property type="match status" value="1"/>
</dbReference>
<dbReference type="EC" id="2.4.2.-" evidence="1"/>
<dbReference type="EMBL" id="CAJHNH020000074">
    <property type="protein sequence ID" value="CAG5115082.1"/>
    <property type="molecule type" value="Genomic_DNA"/>
</dbReference>
<feature type="compositionally biased region" description="Low complexity" evidence="2">
    <location>
        <begin position="615"/>
        <end position="627"/>
    </location>
</feature>
<evidence type="ECO:0000256" key="1">
    <source>
        <dbReference type="RuleBase" id="RU362114"/>
    </source>
</evidence>
<evidence type="ECO:0000313" key="4">
    <source>
        <dbReference type="EMBL" id="CAG5115082.1"/>
    </source>
</evidence>
<dbReference type="Proteomes" id="UP000678393">
    <property type="component" value="Unassembled WGS sequence"/>
</dbReference>
<dbReference type="GO" id="GO:1990404">
    <property type="term" value="F:NAD+-protein mono-ADP-ribosyltransferase activity"/>
    <property type="evidence" value="ECO:0007669"/>
    <property type="project" value="TreeGrafter"/>
</dbReference>
<organism evidence="4 5">
    <name type="scientific">Candidula unifasciata</name>
    <dbReference type="NCBI Taxonomy" id="100452"/>
    <lineage>
        <taxon>Eukaryota</taxon>
        <taxon>Metazoa</taxon>
        <taxon>Spiralia</taxon>
        <taxon>Lophotrochozoa</taxon>
        <taxon>Mollusca</taxon>
        <taxon>Gastropoda</taxon>
        <taxon>Heterobranchia</taxon>
        <taxon>Euthyneura</taxon>
        <taxon>Panpulmonata</taxon>
        <taxon>Eupulmonata</taxon>
        <taxon>Stylommatophora</taxon>
        <taxon>Helicina</taxon>
        <taxon>Helicoidea</taxon>
        <taxon>Geomitridae</taxon>
        <taxon>Candidula</taxon>
    </lineage>
</organism>
<feature type="compositionally biased region" description="Low complexity" evidence="2">
    <location>
        <begin position="387"/>
        <end position="469"/>
    </location>
</feature>
<reference evidence="4" key="1">
    <citation type="submission" date="2021-04" db="EMBL/GenBank/DDBJ databases">
        <authorList>
            <consortium name="Molecular Ecology Group"/>
        </authorList>
    </citation>
    <scope>NUCLEOTIDE SEQUENCE</scope>
</reference>
<proteinExistence type="predicted"/>
<accession>A0A8S3YIA6</accession>
<sequence length="1092" mass="120813">MLNQPFHKGSLNIGSTIPKDYEFFSNSQSDQDVDGKSVAHWNETDYIEGKGNQEIHTEQDVNKDCKASGRLLQYSMDKGVTHKDFEMNQRQKFFMDKGDVTMDAECGFVIKQKRVSAGSKLHRRTCVPFTSSSKTSNRFIDKLNIDEDIEAPVSFKQQKSGKCSVSKDSVFSDFSEVATRNTNEEIKTEIEQNVHWEGEKSENNSTEKKLSFMSRVMDCSQHCVDMNGIHCDGTDTGVIILHSKSLQNQPVKKCLSTLDDWLQTSNGINDIKMKTDHNDDDKNEGLFLLDDCSVDDVYLESPCYSDSLAVEDLQKQEVSDGGLNREVVSPAMDSDILPLNDFESVEDLSPQSSLYDSTQSVQDSALPMQDSIQPLLGCTQSVHGNTQSVQDSSQSMQDSSQSMQDSSQSMQDSSQSMQDSSQSMQDSSKSMQDSSQSMQDSSKSMQDSSQSMQDNSQSVSSTASTSDSISQRDKVSDISDSKEQLTITDSGYFSSCDLVESSSEFTITTELCDSSEQEQTAMNCSERNTDIGDCNLTLGNVASSSVSTLSLSFLLSPGGSSHFGSNLQSVNHPLNSGEQQRSLHIQRSPASSRSLFTERNSTDISDTGKCQAGKTSASSSPALTASPGCSCGSPKPLADRRHIRSILNTYVSHRLKPDVCNDSVSDITDELALILRSSRKRVATGTDANTIPVKKSNVMETNSSGNSKECKKKSKTDVGKDVSKSAWSRIKVKPTVQNPDALLVVCSMCDISSSSVRTGQCKNGHAVCQTCLEDHVRLVMASDKVHLSCPEMSCNAAISLDSLSHVLPPLVVDILNDNLRLKAQKATAKAMKKMRELVICPHCACPGMLDEWTLQFVCGTCNSNCCRYCKAAWFRYEEHDGCFLLSFVGAECLQDIVKVPRNWDVSITPFNKNYVQVNVPLDSAEGSTVAAFFAKTSSRGANVIQVFRIQNRKLWEKYVLKRKHVEEEIGTAELKEKFLFHGTRAENIVSICSEGFDIRVPTANGALLGKGIYFSATVKYSERYTDQSHMMYLARVICGWSQQGQKLLTRPEYHSKVRRMYDSCVNDTASPTIFTVFDNSQCYPEYLIQFEH</sequence>
<dbReference type="Gene3D" id="3.90.228.10">
    <property type="match status" value="1"/>
</dbReference>
<comment type="caution">
    <text evidence="4">The sequence shown here is derived from an EMBL/GenBank/DDBJ whole genome shotgun (WGS) entry which is preliminary data.</text>
</comment>
<gene>
    <name evidence="4" type="ORF">CUNI_LOCUS640</name>
</gene>
<dbReference type="SUPFAM" id="SSF57850">
    <property type="entry name" value="RING/U-box"/>
    <property type="match status" value="1"/>
</dbReference>
<dbReference type="InterPro" id="IPR051712">
    <property type="entry name" value="ARTD-AVP"/>
</dbReference>
<dbReference type="AlphaFoldDB" id="A0A8S3YIA6"/>
<keyword evidence="1" id="KW-0328">Glycosyltransferase</keyword>
<dbReference type="GO" id="GO:0005634">
    <property type="term" value="C:nucleus"/>
    <property type="evidence" value="ECO:0007669"/>
    <property type="project" value="TreeGrafter"/>
</dbReference>
<dbReference type="SUPFAM" id="SSF56399">
    <property type="entry name" value="ADP-ribosylation"/>
    <property type="match status" value="1"/>
</dbReference>
<dbReference type="PANTHER" id="PTHR45740:SF2">
    <property type="entry name" value="POLY [ADP-RIBOSE] POLYMERASE"/>
    <property type="match status" value="1"/>
</dbReference>
<dbReference type="SUPFAM" id="SSF58104">
    <property type="entry name" value="Methyl-accepting chemotaxis protein (MCP) signaling domain"/>
    <property type="match status" value="1"/>
</dbReference>
<keyword evidence="1" id="KW-0520">NAD</keyword>
<protein>
    <recommendedName>
        <fullName evidence="1">Poly [ADP-ribose] polymerase</fullName>
        <shortName evidence="1">PARP</shortName>
        <ecNumber evidence="1">2.4.2.-</ecNumber>
    </recommendedName>
</protein>
<keyword evidence="1" id="KW-0808">Transferase</keyword>
<name>A0A8S3YIA6_9EUPU</name>
<keyword evidence="5" id="KW-1185">Reference proteome</keyword>
<feature type="compositionally biased region" description="Polar residues" evidence="2">
    <location>
        <begin position="566"/>
        <end position="605"/>
    </location>
</feature>
<feature type="compositionally biased region" description="Polar residues" evidence="2">
    <location>
        <begin position="698"/>
        <end position="707"/>
    </location>
</feature>
<evidence type="ECO:0000313" key="5">
    <source>
        <dbReference type="Proteomes" id="UP000678393"/>
    </source>
</evidence>
<dbReference type="InterPro" id="IPR012317">
    <property type="entry name" value="Poly(ADP-ribose)pol_cat_dom"/>
</dbReference>